<dbReference type="Gene3D" id="3.30.565.10">
    <property type="entry name" value="Histidine kinase-like ATPase, C-terminal domain"/>
    <property type="match status" value="1"/>
</dbReference>
<name>A0A6B8VPK1_9CORY</name>
<dbReference type="InterPro" id="IPR017205">
    <property type="entry name" value="Sig_transdc_His_kinase_ChrS"/>
</dbReference>
<keyword evidence="4" id="KW-0472">Membrane</keyword>
<dbReference type="AlphaFoldDB" id="A0A6B8VPK1"/>
<evidence type="ECO:0000259" key="5">
    <source>
        <dbReference type="PROSITE" id="PS50109"/>
    </source>
</evidence>
<feature type="domain" description="Histidine kinase" evidence="5">
    <location>
        <begin position="219"/>
        <end position="412"/>
    </location>
</feature>
<dbReference type="InterPro" id="IPR011712">
    <property type="entry name" value="Sig_transdc_His_kin_sub3_dim/P"/>
</dbReference>
<feature type="transmembrane region" description="Helical" evidence="4">
    <location>
        <begin position="151"/>
        <end position="172"/>
    </location>
</feature>
<evidence type="ECO:0000313" key="6">
    <source>
        <dbReference type="EMBL" id="QGU06003.1"/>
    </source>
</evidence>
<keyword evidence="7" id="KW-1185">Reference proteome</keyword>
<dbReference type="EC" id="2.7.13.3" evidence="6"/>
<dbReference type="CDD" id="cd16917">
    <property type="entry name" value="HATPase_UhpB-NarQ-NarX-like"/>
    <property type="match status" value="1"/>
</dbReference>
<keyword evidence="4" id="KW-1133">Transmembrane helix</keyword>
<dbReference type="PANTHER" id="PTHR24421:SF62">
    <property type="entry name" value="SENSORY TRANSDUCTION HISTIDINE KINASE"/>
    <property type="match status" value="1"/>
</dbReference>
<dbReference type="EMBL" id="CP046455">
    <property type="protein sequence ID" value="QGU06003.1"/>
    <property type="molecule type" value="Genomic_DNA"/>
</dbReference>
<dbReference type="InterPro" id="IPR005467">
    <property type="entry name" value="His_kinase_dom"/>
</dbReference>
<evidence type="ECO:0000313" key="7">
    <source>
        <dbReference type="Proteomes" id="UP000424462"/>
    </source>
</evidence>
<proteinExistence type="predicted"/>
<dbReference type="InterPro" id="IPR036890">
    <property type="entry name" value="HATPase_C_sf"/>
</dbReference>
<dbReference type="GO" id="GO:0000155">
    <property type="term" value="F:phosphorelay sensor kinase activity"/>
    <property type="evidence" value="ECO:0007669"/>
    <property type="project" value="InterPro"/>
</dbReference>
<dbReference type="GO" id="GO:0046983">
    <property type="term" value="F:protein dimerization activity"/>
    <property type="evidence" value="ECO:0007669"/>
    <property type="project" value="InterPro"/>
</dbReference>
<dbReference type="InterPro" id="IPR050482">
    <property type="entry name" value="Sensor_HK_TwoCompSys"/>
</dbReference>
<gene>
    <name evidence="6" type="primary">liaS1</name>
    <name evidence="6" type="ORF">COCCU_00170</name>
</gene>
<protein>
    <submittedName>
        <fullName evidence="6">Sensor histidine kinase LiaS</fullName>
        <ecNumber evidence="6">2.7.13.3</ecNumber>
    </submittedName>
</protein>
<keyword evidence="2 6" id="KW-0418">Kinase</keyword>
<organism evidence="6 7">
    <name type="scientific">Corynebacterium occultum</name>
    <dbReference type="NCBI Taxonomy" id="2675219"/>
    <lineage>
        <taxon>Bacteria</taxon>
        <taxon>Bacillati</taxon>
        <taxon>Actinomycetota</taxon>
        <taxon>Actinomycetes</taxon>
        <taxon>Mycobacteriales</taxon>
        <taxon>Corynebacteriaceae</taxon>
        <taxon>Corynebacterium</taxon>
    </lineage>
</organism>
<dbReference type="KEGG" id="cok:COCCU_00170"/>
<feature type="transmembrane region" description="Helical" evidence="4">
    <location>
        <begin position="52"/>
        <end position="69"/>
    </location>
</feature>
<dbReference type="PIRSF" id="PIRSF037434">
    <property type="entry name" value="STHK_ChrS"/>
    <property type="match status" value="1"/>
</dbReference>
<evidence type="ECO:0000256" key="2">
    <source>
        <dbReference type="ARBA" id="ARBA00022777"/>
    </source>
</evidence>
<feature type="transmembrane region" description="Helical" evidence="4">
    <location>
        <begin position="125"/>
        <end position="145"/>
    </location>
</feature>
<feature type="transmembrane region" description="Helical" evidence="4">
    <location>
        <begin position="89"/>
        <end position="118"/>
    </location>
</feature>
<dbReference type="GO" id="GO:0016020">
    <property type="term" value="C:membrane"/>
    <property type="evidence" value="ECO:0007669"/>
    <property type="project" value="InterPro"/>
</dbReference>
<dbReference type="SMART" id="SM00387">
    <property type="entry name" value="HATPase_c"/>
    <property type="match status" value="1"/>
</dbReference>
<evidence type="ECO:0000256" key="4">
    <source>
        <dbReference type="SAM" id="Phobius"/>
    </source>
</evidence>
<keyword evidence="1 6" id="KW-0808">Transferase</keyword>
<accession>A0A6B8VPK1</accession>
<keyword evidence="4" id="KW-0812">Transmembrane</keyword>
<evidence type="ECO:0000256" key="1">
    <source>
        <dbReference type="ARBA" id="ARBA00022679"/>
    </source>
</evidence>
<dbReference type="PROSITE" id="PS50109">
    <property type="entry name" value="HIS_KIN"/>
    <property type="match status" value="1"/>
</dbReference>
<dbReference type="Pfam" id="PF07730">
    <property type="entry name" value="HisKA_3"/>
    <property type="match status" value="1"/>
</dbReference>
<dbReference type="Gene3D" id="1.20.5.1930">
    <property type="match status" value="1"/>
</dbReference>
<dbReference type="SUPFAM" id="SSF55874">
    <property type="entry name" value="ATPase domain of HSP90 chaperone/DNA topoisomerase II/histidine kinase"/>
    <property type="match status" value="1"/>
</dbReference>
<dbReference type="PANTHER" id="PTHR24421">
    <property type="entry name" value="NITRATE/NITRITE SENSOR PROTEIN NARX-RELATED"/>
    <property type="match status" value="1"/>
</dbReference>
<keyword evidence="3" id="KW-0902">Two-component regulatory system</keyword>
<dbReference type="Proteomes" id="UP000424462">
    <property type="component" value="Chromosome"/>
</dbReference>
<dbReference type="Pfam" id="PF02518">
    <property type="entry name" value="HATPase_c"/>
    <property type="match status" value="1"/>
</dbReference>
<sequence>MHTSARDSTARPLVHVLLLLRVALHMMFAFLLVFGLLRYLAGDLDRAHTTPVLPLACTLAVIYLLGTMWEDRFARGRAPFNPSYGAPWWLAAVTALWIGLVLHSQDFVWLLFPLVFLFLHLLPRVMGLIAVMVLWAVAAFGSVLLHPADWGISSAIGPLIGVVFAVAVYYTYRALHSEVRHHQQVAEQLRTTREELALSEHQAGRLEERERLSREIHDTVAQGLSSILLVSRAAGNSLRQGDTAATSQQLKTIEEAAGDNLAEARRFVRNLAAPSLGTDLPTALREVIRRVEDRQQALGRPLAISLQLAGDARRELPETVATAVVRVCQEALTNVVKHAAADTVVVTLAVWDLELTLDVFDDGTGFDPTAVGADSYGLDGLSRRLTALSGNLAIESEPGEGTVLAVQIPLTSARSSQKEI</sequence>
<dbReference type="InterPro" id="IPR003594">
    <property type="entry name" value="HATPase_dom"/>
</dbReference>
<reference evidence="6 7" key="1">
    <citation type="submission" date="2019-11" db="EMBL/GenBank/DDBJ databases">
        <title>Complete genome sequence of Corynebacterium kalinowskii 1959, a novel Corynebacterium species isolated from soil of a small paddock in Vilsendorf, Germany.</title>
        <authorList>
            <person name="Schaffert L."/>
            <person name="Ruwe M."/>
            <person name="Milse J."/>
            <person name="Hanuschka K."/>
            <person name="Ortseifen V."/>
            <person name="Droste J."/>
            <person name="Brandt D."/>
            <person name="Schlueter L."/>
            <person name="Kutter Y."/>
            <person name="Vinke S."/>
            <person name="Viehoefer P."/>
            <person name="Jacob L."/>
            <person name="Luebke N.-C."/>
            <person name="Schulte-Berndt E."/>
            <person name="Hain C."/>
            <person name="Linder M."/>
            <person name="Schmidt P."/>
            <person name="Wollenschlaeger L."/>
            <person name="Luttermann T."/>
            <person name="Thieme E."/>
            <person name="Hassa J."/>
            <person name="Haak M."/>
            <person name="Wittchen M."/>
            <person name="Mentz A."/>
            <person name="Persicke M."/>
            <person name="Busche T."/>
            <person name="Ruckert C."/>
        </authorList>
    </citation>
    <scope>NUCLEOTIDE SEQUENCE [LARGE SCALE GENOMIC DNA]</scope>
    <source>
        <strain evidence="6 7">2039</strain>
    </source>
</reference>
<feature type="transmembrane region" description="Helical" evidence="4">
    <location>
        <begin position="12"/>
        <end position="40"/>
    </location>
</feature>
<evidence type="ECO:0000256" key="3">
    <source>
        <dbReference type="ARBA" id="ARBA00023012"/>
    </source>
</evidence>